<dbReference type="InterPro" id="IPR001005">
    <property type="entry name" value="SANT/Myb"/>
</dbReference>
<feature type="compositionally biased region" description="Basic and acidic residues" evidence="1">
    <location>
        <begin position="1"/>
        <end position="11"/>
    </location>
</feature>
<dbReference type="Gene3D" id="1.10.10.60">
    <property type="entry name" value="Homeodomain-like"/>
    <property type="match status" value="1"/>
</dbReference>
<dbReference type="OrthoDB" id="2143914at2759"/>
<accession>A0A8H3I2V7</accession>
<feature type="compositionally biased region" description="Low complexity" evidence="1">
    <location>
        <begin position="24"/>
        <end position="34"/>
    </location>
</feature>
<dbReference type="SMART" id="SM00717">
    <property type="entry name" value="SANT"/>
    <property type="match status" value="1"/>
</dbReference>
<feature type="region of interest" description="Disordered" evidence="1">
    <location>
        <begin position="1"/>
        <end position="81"/>
    </location>
</feature>
<name>A0A8H3I2V7_9LECA</name>
<reference evidence="3" key="1">
    <citation type="submission" date="2021-03" db="EMBL/GenBank/DDBJ databases">
        <authorList>
            <person name="Tagirdzhanova G."/>
        </authorList>
    </citation>
    <scope>NUCLEOTIDE SEQUENCE</scope>
</reference>
<keyword evidence="4" id="KW-1185">Reference proteome</keyword>
<dbReference type="CDD" id="cd00167">
    <property type="entry name" value="SANT"/>
    <property type="match status" value="1"/>
</dbReference>
<evidence type="ECO:0000259" key="2">
    <source>
        <dbReference type="PROSITE" id="PS50090"/>
    </source>
</evidence>
<feature type="domain" description="Myb-like" evidence="2">
    <location>
        <begin position="77"/>
        <end position="127"/>
    </location>
</feature>
<gene>
    <name evidence="3" type="ORF">HETSPECPRED_001270</name>
</gene>
<dbReference type="InterPro" id="IPR009057">
    <property type="entry name" value="Homeodomain-like_sf"/>
</dbReference>
<sequence>MEDSVVKRFLEYKPPVPPSQDAMQYQQGQRLQSQSPLHHYRLPNDKAQRPGGMACSPSPAASISGTSEPGLQYQARPPSGPKAKFTLEDDALLIELKEKHELTWKKISEFFPGRSSGTLQVRYCTKLKAKGVTWTDDMVGELQVVLLTLNRSLTWPQVGRLRHAMHEYESEKWRIISSKVGHGFSAAACQQKAEEMDLLG</sequence>
<protein>
    <recommendedName>
        <fullName evidence="2">Myb-like domain-containing protein</fullName>
    </recommendedName>
</protein>
<dbReference type="PROSITE" id="PS50090">
    <property type="entry name" value="MYB_LIKE"/>
    <property type="match status" value="1"/>
</dbReference>
<evidence type="ECO:0000313" key="4">
    <source>
        <dbReference type="Proteomes" id="UP000664521"/>
    </source>
</evidence>
<dbReference type="SUPFAM" id="SSF46689">
    <property type="entry name" value="Homeodomain-like"/>
    <property type="match status" value="1"/>
</dbReference>
<proteinExistence type="predicted"/>
<evidence type="ECO:0000313" key="3">
    <source>
        <dbReference type="EMBL" id="CAF9912952.1"/>
    </source>
</evidence>
<dbReference type="EMBL" id="CAJPDS010000012">
    <property type="protein sequence ID" value="CAF9912952.1"/>
    <property type="molecule type" value="Genomic_DNA"/>
</dbReference>
<comment type="caution">
    <text evidence="3">The sequence shown here is derived from an EMBL/GenBank/DDBJ whole genome shotgun (WGS) entry which is preliminary data.</text>
</comment>
<evidence type="ECO:0000256" key="1">
    <source>
        <dbReference type="SAM" id="MobiDB-lite"/>
    </source>
</evidence>
<dbReference type="Proteomes" id="UP000664521">
    <property type="component" value="Unassembled WGS sequence"/>
</dbReference>
<dbReference type="AlphaFoldDB" id="A0A8H3I2V7"/>
<dbReference type="Pfam" id="PF13921">
    <property type="entry name" value="Myb_DNA-bind_6"/>
    <property type="match status" value="1"/>
</dbReference>
<feature type="compositionally biased region" description="Polar residues" evidence="1">
    <location>
        <begin position="59"/>
        <end position="69"/>
    </location>
</feature>
<organism evidence="3 4">
    <name type="scientific">Heterodermia speciosa</name>
    <dbReference type="NCBI Taxonomy" id="116794"/>
    <lineage>
        <taxon>Eukaryota</taxon>
        <taxon>Fungi</taxon>
        <taxon>Dikarya</taxon>
        <taxon>Ascomycota</taxon>
        <taxon>Pezizomycotina</taxon>
        <taxon>Lecanoromycetes</taxon>
        <taxon>OSLEUM clade</taxon>
        <taxon>Lecanoromycetidae</taxon>
        <taxon>Caliciales</taxon>
        <taxon>Physciaceae</taxon>
        <taxon>Heterodermia</taxon>
    </lineage>
</organism>